<dbReference type="KEGG" id="shyd:CJD35_13955"/>
<feature type="transmembrane region" description="Helical" evidence="1">
    <location>
        <begin position="12"/>
        <end position="35"/>
    </location>
</feature>
<gene>
    <name evidence="2" type="ORF">CJD35_13955</name>
</gene>
<organism evidence="2 3">
    <name type="scientific">Sphingobium xenophagum</name>
    <dbReference type="NCBI Taxonomy" id="121428"/>
    <lineage>
        <taxon>Bacteria</taxon>
        <taxon>Pseudomonadati</taxon>
        <taxon>Pseudomonadota</taxon>
        <taxon>Alphaproteobacteria</taxon>
        <taxon>Sphingomonadales</taxon>
        <taxon>Sphingomonadaceae</taxon>
        <taxon>Sphingobium</taxon>
    </lineage>
</organism>
<evidence type="ECO:0008006" key="4">
    <source>
        <dbReference type="Google" id="ProtNLM"/>
    </source>
</evidence>
<proteinExistence type="predicted"/>
<dbReference type="InterPro" id="IPR018037">
    <property type="entry name" value="FixH_proteobacterial"/>
</dbReference>
<reference evidence="2 3" key="1">
    <citation type="submission" date="2017-08" db="EMBL/GenBank/DDBJ databases">
        <title>Whole Genome Sequence of Sphingobium hydrophobicum C1: Insights into Adaption to the Electronic-waste Contaminated Sediment.</title>
        <authorList>
            <person name="Song D."/>
            <person name="Chen X."/>
            <person name="Xu M."/>
        </authorList>
    </citation>
    <scope>NUCLEOTIDE SEQUENCE [LARGE SCALE GENOMIC DNA]</scope>
    <source>
        <strain evidence="2 3">C1</strain>
    </source>
</reference>
<keyword evidence="1" id="KW-0812">Transmembrane</keyword>
<accession>A0A249MVL3</accession>
<keyword evidence="1" id="KW-0472">Membrane</keyword>
<dbReference type="InterPro" id="IPR008620">
    <property type="entry name" value="FixH"/>
</dbReference>
<keyword evidence="1" id="KW-1133">Transmembrane helix</keyword>
<dbReference type="PIRSF" id="PIRSF011386">
    <property type="entry name" value="FixH"/>
    <property type="match status" value="1"/>
</dbReference>
<dbReference type="Pfam" id="PF05751">
    <property type="entry name" value="FixH"/>
    <property type="match status" value="1"/>
</dbReference>
<sequence length="151" mass="16736">MMPGFHLTGRHVAAIFVAFFAVVIAVNVLMASYAVGGFGGTVVDNSYVASQRFNGWLAQARQQDALGWQQETRLDGARHVILKLVGPRSQPMTVTATAEHPLGRAPDLDLRIERQADGEWRAAQPLPAGRWIIHWTVRADGHEMRFVERHG</sequence>
<dbReference type="RefSeq" id="WP_017182342.1">
    <property type="nucleotide sequence ID" value="NZ_CP022745.1"/>
</dbReference>
<protein>
    <recommendedName>
        <fullName evidence="4">Nitrogen fixation protein FixH</fullName>
    </recommendedName>
</protein>
<dbReference type="AlphaFoldDB" id="A0A249MVL3"/>
<dbReference type="EMBL" id="CP022745">
    <property type="protein sequence ID" value="ASY45413.1"/>
    <property type="molecule type" value="Genomic_DNA"/>
</dbReference>
<evidence type="ECO:0000256" key="1">
    <source>
        <dbReference type="SAM" id="Phobius"/>
    </source>
</evidence>
<evidence type="ECO:0000313" key="3">
    <source>
        <dbReference type="Proteomes" id="UP000217141"/>
    </source>
</evidence>
<dbReference type="Proteomes" id="UP000217141">
    <property type="component" value="Chromosome I"/>
</dbReference>
<name>A0A249MVL3_SPHXE</name>
<evidence type="ECO:0000313" key="2">
    <source>
        <dbReference type="EMBL" id="ASY45413.1"/>
    </source>
</evidence>